<organism evidence="1 2">
    <name type="scientific">Trichonephila clavipes</name>
    <name type="common">Golden silk orbweaver</name>
    <name type="synonym">Nephila clavipes</name>
    <dbReference type="NCBI Taxonomy" id="2585209"/>
    <lineage>
        <taxon>Eukaryota</taxon>
        <taxon>Metazoa</taxon>
        <taxon>Ecdysozoa</taxon>
        <taxon>Arthropoda</taxon>
        <taxon>Chelicerata</taxon>
        <taxon>Arachnida</taxon>
        <taxon>Araneae</taxon>
        <taxon>Araneomorphae</taxon>
        <taxon>Entelegynae</taxon>
        <taxon>Araneoidea</taxon>
        <taxon>Nephilidae</taxon>
        <taxon>Trichonephila</taxon>
    </lineage>
</organism>
<protein>
    <submittedName>
        <fullName evidence="1">Uncharacterized protein</fullName>
    </submittedName>
</protein>
<sequence length="148" mass="17134">MSSKKLSILPDKNLEGDGADFQELLVSHNQELAIDKLTEMHEHEQKQDIEEHEYSDTVKPEDRMAVENLTEGPSLIEKVVLQISEIVDSNEERIFSTEQGIKKNKNISMLREKFGERNKNLLSRRTFLLGFMKSASELLRFAILYLRV</sequence>
<evidence type="ECO:0000313" key="2">
    <source>
        <dbReference type="Proteomes" id="UP000887159"/>
    </source>
</evidence>
<name>A0A8X6SAM1_TRICX</name>
<comment type="caution">
    <text evidence="1">The sequence shown here is derived from an EMBL/GenBank/DDBJ whole genome shotgun (WGS) entry which is preliminary data.</text>
</comment>
<dbReference type="AlphaFoldDB" id="A0A8X6SAM1"/>
<proteinExistence type="predicted"/>
<dbReference type="EMBL" id="BMAU01021291">
    <property type="protein sequence ID" value="GFY09611.1"/>
    <property type="molecule type" value="Genomic_DNA"/>
</dbReference>
<dbReference type="Proteomes" id="UP000887159">
    <property type="component" value="Unassembled WGS sequence"/>
</dbReference>
<evidence type="ECO:0000313" key="1">
    <source>
        <dbReference type="EMBL" id="GFY09611.1"/>
    </source>
</evidence>
<accession>A0A8X6SAM1</accession>
<reference evidence="1" key="1">
    <citation type="submission" date="2020-08" db="EMBL/GenBank/DDBJ databases">
        <title>Multicomponent nature underlies the extraordinary mechanical properties of spider dragline silk.</title>
        <authorList>
            <person name="Kono N."/>
            <person name="Nakamura H."/>
            <person name="Mori M."/>
            <person name="Yoshida Y."/>
            <person name="Ohtoshi R."/>
            <person name="Malay A.D."/>
            <person name="Moran D.A.P."/>
            <person name="Tomita M."/>
            <person name="Numata K."/>
            <person name="Arakawa K."/>
        </authorList>
    </citation>
    <scope>NUCLEOTIDE SEQUENCE</scope>
</reference>
<keyword evidence="2" id="KW-1185">Reference proteome</keyword>
<gene>
    <name evidence="1" type="ORF">TNCV_381061</name>
</gene>